<evidence type="ECO:0000256" key="2">
    <source>
        <dbReference type="ARBA" id="ARBA00012925"/>
    </source>
</evidence>
<dbReference type="SMART" id="SM01057">
    <property type="entry name" value="Carb_anhydrase"/>
    <property type="match status" value="1"/>
</dbReference>
<comment type="similarity">
    <text evidence="1">Belongs to the alpha-carbonic anhydrase family.</text>
</comment>
<protein>
    <recommendedName>
        <fullName evidence="2">carbonic anhydrase</fullName>
        <ecNumber evidence="2">4.2.1.1</ecNumber>
    </recommendedName>
</protein>
<reference evidence="10" key="1">
    <citation type="journal article" date="2010" name="Nature">
        <title>The Amphimedon queenslandica genome and the evolution of animal complexity.</title>
        <authorList>
            <person name="Srivastava M."/>
            <person name="Simakov O."/>
            <person name="Chapman J."/>
            <person name="Fahey B."/>
            <person name="Gauthier M.E."/>
            <person name="Mitros T."/>
            <person name="Richards G.S."/>
            <person name="Conaco C."/>
            <person name="Dacre M."/>
            <person name="Hellsten U."/>
            <person name="Larroux C."/>
            <person name="Putnam N.H."/>
            <person name="Stanke M."/>
            <person name="Adamska M."/>
            <person name="Darling A."/>
            <person name="Degnan S.M."/>
            <person name="Oakley T.H."/>
            <person name="Plachetzki D.C."/>
            <person name="Zhai Y."/>
            <person name="Adamski M."/>
            <person name="Calcino A."/>
            <person name="Cummins S.F."/>
            <person name="Goodstein D.M."/>
            <person name="Harris C."/>
            <person name="Jackson D.J."/>
            <person name="Leys S.P."/>
            <person name="Shu S."/>
            <person name="Woodcroft B.J."/>
            <person name="Vervoort M."/>
            <person name="Kosik K.S."/>
            <person name="Manning G."/>
            <person name="Degnan B.M."/>
            <person name="Rokhsar D.S."/>
        </authorList>
    </citation>
    <scope>NUCLEOTIDE SEQUENCE [LARGE SCALE GENOMIC DNA]</scope>
</reference>
<keyword evidence="5" id="KW-0456">Lyase</keyword>
<organism evidence="9 10">
    <name type="scientific">Amphimedon queenslandica</name>
    <name type="common">Sponge</name>
    <dbReference type="NCBI Taxonomy" id="400682"/>
    <lineage>
        <taxon>Eukaryota</taxon>
        <taxon>Metazoa</taxon>
        <taxon>Porifera</taxon>
        <taxon>Demospongiae</taxon>
        <taxon>Heteroscleromorpha</taxon>
        <taxon>Haplosclerida</taxon>
        <taxon>Niphatidae</taxon>
        <taxon>Amphimedon</taxon>
    </lineage>
</organism>
<dbReference type="PANTHER" id="PTHR18952">
    <property type="entry name" value="CARBONIC ANHYDRASE"/>
    <property type="match status" value="1"/>
</dbReference>
<dbReference type="KEGG" id="aqu:100632461"/>
<dbReference type="GeneID" id="100632461"/>
<evidence type="ECO:0000313" key="9">
    <source>
        <dbReference type="EnsemblMetazoa" id="XP_003388987.1"/>
    </source>
</evidence>
<dbReference type="GO" id="GO:0008270">
    <property type="term" value="F:zinc ion binding"/>
    <property type="evidence" value="ECO:0007669"/>
    <property type="project" value="InterPro"/>
</dbReference>
<comment type="catalytic activity">
    <reaction evidence="6">
        <text>hydrogencarbonate + H(+) = CO2 + H2O</text>
        <dbReference type="Rhea" id="RHEA:10748"/>
        <dbReference type="ChEBI" id="CHEBI:15377"/>
        <dbReference type="ChEBI" id="CHEBI:15378"/>
        <dbReference type="ChEBI" id="CHEBI:16526"/>
        <dbReference type="ChEBI" id="CHEBI:17544"/>
        <dbReference type="EC" id="4.2.1.1"/>
    </reaction>
</comment>
<evidence type="ECO:0000313" key="10">
    <source>
        <dbReference type="Proteomes" id="UP000007879"/>
    </source>
</evidence>
<dbReference type="Proteomes" id="UP000007879">
    <property type="component" value="Unassembled WGS sequence"/>
</dbReference>
<evidence type="ECO:0000256" key="4">
    <source>
        <dbReference type="ARBA" id="ARBA00022833"/>
    </source>
</evidence>
<dbReference type="EC" id="4.2.1.1" evidence="2"/>
<dbReference type="CDD" id="cd00326">
    <property type="entry name" value="alpha_CA"/>
    <property type="match status" value="1"/>
</dbReference>
<feature type="chain" id="PRO_5042961434" description="carbonic anhydrase" evidence="7">
    <location>
        <begin position="21"/>
        <end position="286"/>
    </location>
</feature>
<evidence type="ECO:0000256" key="5">
    <source>
        <dbReference type="ARBA" id="ARBA00023239"/>
    </source>
</evidence>
<dbReference type="Gene3D" id="3.10.200.10">
    <property type="entry name" value="Alpha carbonic anhydrase"/>
    <property type="match status" value="1"/>
</dbReference>
<keyword evidence="7" id="KW-0732">Signal</keyword>
<dbReference type="InterPro" id="IPR023561">
    <property type="entry name" value="Carbonic_anhydrase_a-class"/>
</dbReference>
<dbReference type="PANTHER" id="PTHR18952:SF265">
    <property type="entry name" value="CARBONIC ANHYDRASE"/>
    <property type="match status" value="1"/>
</dbReference>
<name>A0AAN0IGY8_AMPQE</name>
<sequence length="286" mass="32860">MQEIIVLLVALVLLYDIAGASPYAAADDDDECQDYHFSYSMQWDWKNKCPDCGHNLQSPINIDTYRAITNIPSMRPLVMTGWCSPRSGSWSNNGHTLTFTPNWDQPPAYLDSPNHYRFKFLKFQFHWGLKDSGKGSEHTINSQAYDGEMQFLFKGEDAYGVMKHTALAVLLKSDHTSQAMFEKWQKLSNDVVYNSKVSIYNIVLDDYLPESKDYYVYAGSLTSPPCTENVQWIVLKHLMNVPEAFLDKMRSHKKDDGGFLKTNYRATQPLNARKLWSCYGGCYKKH</sequence>
<accession>A0AAN0IGY8</accession>
<dbReference type="PROSITE" id="PS51144">
    <property type="entry name" value="ALPHA_CA_2"/>
    <property type="match status" value="1"/>
</dbReference>
<dbReference type="AlphaFoldDB" id="A0AAN0IGY8"/>
<proteinExistence type="inferred from homology"/>
<dbReference type="EnsemblMetazoa" id="XM_003388939.2">
    <property type="protein sequence ID" value="XP_003388987.1"/>
    <property type="gene ID" value="LOC100632461"/>
</dbReference>
<keyword evidence="10" id="KW-1185">Reference proteome</keyword>
<dbReference type="GO" id="GO:0004089">
    <property type="term" value="F:carbonate dehydratase activity"/>
    <property type="evidence" value="ECO:0007669"/>
    <property type="project" value="UniProtKB-EC"/>
</dbReference>
<keyword evidence="3" id="KW-0479">Metal-binding</keyword>
<dbReference type="SUPFAM" id="SSF51069">
    <property type="entry name" value="Carbonic anhydrase"/>
    <property type="match status" value="1"/>
</dbReference>
<reference evidence="9" key="2">
    <citation type="submission" date="2024-06" db="UniProtKB">
        <authorList>
            <consortium name="EnsemblMetazoa"/>
        </authorList>
    </citation>
    <scope>IDENTIFICATION</scope>
</reference>
<keyword evidence="4" id="KW-0862">Zinc</keyword>
<feature type="signal peptide" evidence="7">
    <location>
        <begin position="1"/>
        <end position="20"/>
    </location>
</feature>
<evidence type="ECO:0000256" key="1">
    <source>
        <dbReference type="ARBA" id="ARBA00010718"/>
    </source>
</evidence>
<evidence type="ECO:0000256" key="7">
    <source>
        <dbReference type="SAM" id="SignalP"/>
    </source>
</evidence>
<evidence type="ECO:0000259" key="8">
    <source>
        <dbReference type="PROSITE" id="PS51144"/>
    </source>
</evidence>
<evidence type="ECO:0000256" key="6">
    <source>
        <dbReference type="ARBA" id="ARBA00048348"/>
    </source>
</evidence>
<dbReference type="RefSeq" id="XP_003388987.1">
    <property type="nucleotide sequence ID" value="XM_003388939.2"/>
</dbReference>
<evidence type="ECO:0000256" key="3">
    <source>
        <dbReference type="ARBA" id="ARBA00022723"/>
    </source>
</evidence>
<feature type="domain" description="Alpha-carbonic anhydrase" evidence="8">
    <location>
        <begin position="35"/>
        <end position="279"/>
    </location>
</feature>
<dbReference type="InterPro" id="IPR036398">
    <property type="entry name" value="CA_dom_sf"/>
</dbReference>
<dbReference type="Pfam" id="PF00194">
    <property type="entry name" value="Carb_anhydrase"/>
    <property type="match status" value="1"/>
</dbReference>
<dbReference type="InterPro" id="IPR001148">
    <property type="entry name" value="CA_dom"/>
</dbReference>